<accession>A0A8J5IRG9</accession>
<dbReference type="Proteomes" id="UP000709295">
    <property type="component" value="Unassembled WGS sequence"/>
</dbReference>
<dbReference type="EMBL" id="JAENGY010000416">
    <property type="protein sequence ID" value="KAG6963498.1"/>
    <property type="molecule type" value="Genomic_DNA"/>
</dbReference>
<reference evidence="1" key="1">
    <citation type="submission" date="2021-01" db="EMBL/GenBank/DDBJ databases">
        <title>Phytophthora aleatoria, a newly-described species from Pinus radiata is distinct from Phytophthora cactorum isolates based on comparative genomics.</title>
        <authorList>
            <person name="Mcdougal R."/>
            <person name="Panda P."/>
            <person name="Williams N."/>
            <person name="Studholme D.J."/>
        </authorList>
    </citation>
    <scope>NUCLEOTIDE SEQUENCE</scope>
    <source>
        <strain evidence="1">NZFS 4037</strain>
    </source>
</reference>
<gene>
    <name evidence="1" type="ORF">JG688_00008110</name>
</gene>
<evidence type="ECO:0000313" key="1">
    <source>
        <dbReference type="EMBL" id="KAG6963498.1"/>
    </source>
</evidence>
<evidence type="ECO:0000313" key="2">
    <source>
        <dbReference type="Proteomes" id="UP000709295"/>
    </source>
</evidence>
<organism evidence="1 2">
    <name type="scientific">Phytophthora aleatoria</name>
    <dbReference type="NCBI Taxonomy" id="2496075"/>
    <lineage>
        <taxon>Eukaryota</taxon>
        <taxon>Sar</taxon>
        <taxon>Stramenopiles</taxon>
        <taxon>Oomycota</taxon>
        <taxon>Peronosporomycetes</taxon>
        <taxon>Peronosporales</taxon>
        <taxon>Peronosporaceae</taxon>
        <taxon>Phytophthora</taxon>
    </lineage>
</organism>
<proteinExistence type="predicted"/>
<comment type="caution">
    <text evidence="1">The sequence shown here is derived from an EMBL/GenBank/DDBJ whole genome shotgun (WGS) entry which is preliminary data.</text>
</comment>
<sequence length="93" mass="10597">MGRVSPGSSTLHCWFSAVQDDASNKARHHPVDQACMGFANYLYYYWWLKKARLLEAGQAEHGLSQSEPCLKSANLPSLTRQRAYTDDRLEQVH</sequence>
<protein>
    <submittedName>
        <fullName evidence="1">Uncharacterized protein</fullName>
    </submittedName>
</protein>
<name>A0A8J5IRG9_9STRA</name>
<keyword evidence="2" id="KW-1185">Reference proteome</keyword>
<dbReference type="AlphaFoldDB" id="A0A8J5IRG9"/>